<dbReference type="CDD" id="cd01392">
    <property type="entry name" value="HTH_LacI"/>
    <property type="match status" value="1"/>
</dbReference>
<proteinExistence type="predicted"/>
<dbReference type="SMART" id="SM00354">
    <property type="entry name" value="HTH_LACI"/>
    <property type="match status" value="1"/>
</dbReference>
<sequence length="372" mass="40420">MKGVVPTKQLKKIAARRPAQATAKRPKIQDVAALAGVSLGTVSAVLNENGRIGEETRRRVQEAIATLGYRPDIYASNMARRQTRVFGVIVSNLQNPFFAETAQAMEDEAAKYGYQISLMATNFLPKQHRDAVKQLLGSRLAGLAVLTSEHDEVSRRLVLASGLPAVFLDVGKPEGKVSILRVDSKGGMSAAVQHLISLGHRDFLFVKNSQKGHGTPLLSHRLRDQGFAAAIRACKVKGVKAHIVDVHGPGADAGYKAIELMYGTHKFTAVIATTDMVAMGVYHGLHSRGVQIPEDVSVVGFDNTYFSRFMLPPLTSVDVPRIELSQLVVAALLQDEPGRLIDLETTLVIRLSTREPATVQSKAKFSRNRPST</sequence>
<gene>
    <name evidence="5" type="ORF">HDF16_000909</name>
</gene>
<accession>A0A7W8E3L2</accession>
<keyword evidence="6" id="KW-1185">Reference proteome</keyword>
<dbReference type="InterPro" id="IPR000843">
    <property type="entry name" value="HTH_LacI"/>
</dbReference>
<dbReference type="SUPFAM" id="SSF53822">
    <property type="entry name" value="Periplasmic binding protein-like I"/>
    <property type="match status" value="1"/>
</dbReference>
<protein>
    <submittedName>
        <fullName evidence="5">LacI family transcriptional regulator</fullName>
    </submittedName>
</protein>
<dbReference type="GO" id="GO:0000976">
    <property type="term" value="F:transcription cis-regulatory region binding"/>
    <property type="evidence" value="ECO:0007669"/>
    <property type="project" value="TreeGrafter"/>
</dbReference>
<dbReference type="Gene3D" id="3.40.50.2300">
    <property type="match status" value="2"/>
</dbReference>
<keyword evidence="3" id="KW-0804">Transcription</keyword>
<evidence type="ECO:0000256" key="2">
    <source>
        <dbReference type="ARBA" id="ARBA00023125"/>
    </source>
</evidence>
<dbReference type="Proteomes" id="UP000540989">
    <property type="component" value="Unassembled WGS sequence"/>
</dbReference>
<organism evidence="5 6">
    <name type="scientific">Granulicella aggregans</name>
    <dbReference type="NCBI Taxonomy" id="474949"/>
    <lineage>
        <taxon>Bacteria</taxon>
        <taxon>Pseudomonadati</taxon>
        <taxon>Acidobacteriota</taxon>
        <taxon>Terriglobia</taxon>
        <taxon>Terriglobales</taxon>
        <taxon>Acidobacteriaceae</taxon>
        <taxon>Granulicella</taxon>
    </lineage>
</organism>
<dbReference type="CDD" id="cd06267">
    <property type="entry name" value="PBP1_LacI_sugar_binding-like"/>
    <property type="match status" value="1"/>
</dbReference>
<dbReference type="SUPFAM" id="SSF47413">
    <property type="entry name" value="lambda repressor-like DNA-binding domains"/>
    <property type="match status" value="1"/>
</dbReference>
<dbReference type="Pfam" id="PF13377">
    <property type="entry name" value="Peripla_BP_3"/>
    <property type="match status" value="1"/>
</dbReference>
<dbReference type="Gene3D" id="1.10.260.40">
    <property type="entry name" value="lambda repressor-like DNA-binding domains"/>
    <property type="match status" value="1"/>
</dbReference>
<keyword evidence="2" id="KW-0238">DNA-binding</keyword>
<dbReference type="InterPro" id="IPR028082">
    <property type="entry name" value="Peripla_BP_I"/>
</dbReference>
<dbReference type="PANTHER" id="PTHR30146:SF109">
    <property type="entry name" value="HTH-TYPE TRANSCRIPTIONAL REGULATOR GALS"/>
    <property type="match status" value="1"/>
</dbReference>
<dbReference type="InterPro" id="IPR046335">
    <property type="entry name" value="LacI/GalR-like_sensor"/>
</dbReference>
<dbReference type="EMBL" id="JACHIP010000001">
    <property type="protein sequence ID" value="MBB5056240.1"/>
    <property type="molecule type" value="Genomic_DNA"/>
</dbReference>
<evidence type="ECO:0000313" key="6">
    <source>
        <dbReference type="Proteomes" id="UP000540989"/>
    </source>
</evidence>
<dbReference type="GO" id="GO:0003700">
    <property type="term" value="F:DNA-binding transcription factor activity"/>
    <property type="evidence" value="ECO:0007669"/>
    <property type="project" value="TreeGrafter"/>
</dbReference>
<keyword evidence="1" id="KW-0805">Transcription regulation</keyword>
<reference evidence="5 6" key="1">
    <citation type="submission" date="2020-08" db="EMBL/GenBank/DDBJ databases">
        <title>Genomic Encyclopedia of Type Strains, Phase IV (KMG-V): Genome sequencing to study the core and pangenomes of soil and plant-associated prokaryotes.</title>
        <authorList>
            <person name="Whitman W."/>
        </authorList>
    </citation>
    <scope>NUCLEOTIDE SEQUENCE [LARGE SCALE GENOMIC DNA]</scope>
    <source>
        <strain evidence="5 6">M8UP14</strain>
    </source>
</reference>
<dbReference type="InterPro" id="IPR010982">
    <property type="entry name" value="Lambda_DNA-bd_dom_sf"/>
</dbReference>
<name>A0A7W8E3L2_9BACT</name>
<dbReference type="PROSITE" id="PS50932">
    <property type="entry name" value="HTH_LACI_2"/>
    <property type="match status" value="1"/>
</dbReference>
<evidence type="ECO:0000313" key="5">
    <source>
        <dbReference type="EMBL" id="MBB5056240.1"/>
    </source>
</evidence>
<evidence type="ECO:0000256" key="3">
    <source>
        <dbReference type="ARBA" id="ARBA00023163"/>
    </source>
</evidence>
<evidence type="ECO:0000256" key="1">
    <source>
        <dbReference type="ARBA" id="ARBA00023015"/>
    </source>
</evidence>
<dbReference type="AlphaFoldDB" id="A0A7W8E3L2"/>
<dbReference type="RefSeq" id="WP_184213907.1">
    <property type="nucleotide sequence ID" value="NZ_JACHIP010000001.1"/>
</dbReference>
<feature type="domain" description="HTH lacI-type" evidence="4">
    <location>
        <begin position="26"/>
        <end position="80"/>
    </location>
</feature>
<comment type="caution">
    <text evidence="5">The sequence shown here is derived from an EMBL/GenBank/DDBJ whole genome shotgun (WGS) entry which is preliminary data.</text>
</comment>
<evidence type="ECO:0000259" key="4">
    <source>
        <dbReference type="PROSITE" id="PS50932"/>
    </source>
</evidence>
<dbReference type="Pfam" id="PF00356">
    <property type="entry name" value="LacI"/>
    <property type="match status" value="1"/>
</dbReference>
<dbReference type="PANTHER" id="PTHR30146">
    <property type="entry name" value="LACI-RELATED TRANSCRIPTIONAL REPRESSOR"/>
    <property type="match status" value="1"/>
</dbReference>
<dbReference type="PROSITE" id="PS00356">
    <property type="entry name" value="HTH_LACI_1"/>
    <property type="match status" value="1"/>
</dbReference>